<dbReference type="InterPro" id="IPR050742">
    <property type="entry name" value="Helicase_Restrict-Modif_Enz"/>
</dbReference>
<feature type="domain" description="Helicase ATP-binding" evidence="1">
    <location>
        <begin position="179"/>
        <end position="339"/>
    </location>
</feature>
<dbReference type="GO" id="GO:0004386">
    <property type="term" value="F:helicase activity"/>
    <property type="evidence" value="ECO:0007669"/>
    <property type="project" value="UniProtKB-KW"/>
</dbReference>
<proteinExistence type="predicted"/>
<dbReference type="AlphaFoldDB" id="A0A419DD33"/>
<evidence type="ECO:0000259" key="2">
    <source>
        <dbReference type="PROSITE" id="PS51194"/>
    </source>
</evidence>
<keyword evidence="3" id="KW-0347">Helicase</keyword>
<dbReference type="EMBL" id="QZJW01000034">
    <property type="protein sequence ID" value="RJO61003.1"/>
    <property type="molecule type" value="Genomic_DNA"/>
</dbReference>
<dbReference type="Pfam" id="PF04851">
    <property type="entry name" value="ResIII"/>
    <property type="match status" value="1"/>
</dbReference>
<keyword evidence="3" id="KW-0547">Nucleotide-binding</keyword>
<dbReference type="GO" id="GO:0003677">
    <property type="term" value="F:DNA binding"/>
    <property type="evidence" value="ECO:0007669"/>
    <property type="project" value="InterPro"/>
</dbReference>
<evidence type="ECO:0000313" key="4">
    <source>
        <dbReference type="Proteomes" id="UP000285655"/>
    </source>
</evidence>
<dbReference type="GO" id="GO:0005829">
    <property type="term" value="C:cytosol"/>
    <property type="evidence" value="ECO:0007669"/>
    <property type="project" value="TreeGrafter"/>
</dbReference>
<dbReference type="Pfam" id="PF00271">
    <property type="entry name" value="Helicase_C"/>
    <property type="match status" value="1"/>
</dbReference>
<reference evidence="3 4" key="1">
    <citation type="journal article" date="2017" name="ISME J.">
        <title>Energy and carbon metabolisms in a deep terrestrial subsurface fluid microbial community.</title>
        <authorList>
            <person name="Momper L."/>
            <person name="Jungbluth S.P."/>
            <person name="Lee M.D."/>
            <person name="Amend J.P."/>
        </authorList>
    </citation>
    <scope>NUCLEOTIDE SEQUENCE [LARGE SCALE GENOMIC DNA]</scope>
    <source>
        <strain evidence="3">SURF_29</strain>
    </source>
</reference>
<dbReference type="GO" id="GO:0005524">
    <property type="term" value="F:ATP binding"/>
    <property type="evidence" value="ECO:0007669"/>
    <property type="project" value="InterPro"/>
</dbReference>
<accession>A0A419DD33</accession>
<dbReference type="Proteomes" id="UP000285655">
    <property type="component" value="Unassembled WGS sequence"/>
</dbReference>
<dbReference type="PROSITE" id="PS51194">
    <property type="entry name" value="HELICASE_CTER"/>
    <property type="match status" value="1"/>
</dbReference>
<dbReference type="Gene3D" id="3.40.50.300">
    <property type="entry name" value="P-loop containing nucleotide triphosphate hydrolases"/>
    <property type="match status" value="2"/>
</dbReference>
<dbReference type="CDD" id="cd18032">
    <property type="entry name" value="DEXHc_RE_I_III_res"/>
    <property type="match status" value="1"/>
</dbReference>
<evidence type="ECO:0000259" key="1">
    <source>
        <dbReference type="PROSITE" id="PS51192"/>
    </source>
</evidence>
<sequence length="786" mass="87391">MPYSESDTRAKLIDPAIHQRGWTEDLIRREETAGSIEIGDHGPQRKKHGRVDYVLRIKVNSDSQPVAVALIEAKAEKLPPGHGLEQGKLYATACKRMNVPFVFSSNGHQFVEYDKFTGHTSKPQPMDSFPSPAVLRTRYEKGMGFSLESDLARPLLARYKGGEATRRYYQDAAIRAVFEKIARGEKRALLSLATGSGKTFIAVNLLKRIGDAGQLRRALFVCDRDELRSQGIAAFQNVFGADAAAVTSGNPQKNARVLVATYQTLGVDRDDADANFLVSNYPENYFSHIIIDECHRSAWGKWSEVLKRNANAVQVGLTATPRKLDVKGDSKEEKADAKITADNYKWFGEPVYEYDMAQGIEDGYLAACEIRKFDLFHENKKTNERESGVDRKDLKNKKITDARTGKAISVKSADDHYNAMELENKLLMPDRVAAMCGSLFDDFIKNGGPEQKTIIFCARDRHADDVAVEMNNLYADWCMKNVHQRSDPYAFKCTAASDGTEYLADLRGASRRYFIATTVDLLTTGVDVPIVRNIVFFKYVKSPIAFYQMVGRGTRIYAPDNKLMFRVYDYTDATRLFGKDFITKPPRSGGGGEGGVPPVIIQVEGFEVKVTSAGRYIVTDVDGKAAPVTVEEYKEILASRLVAEAPTLEDFRSHWIVPAERRELIAHLPDAGRSAVLVRDLEEMKDFDLYDVLAELGYGLAPKTRIERADAFSYKHASWLREIPKDSSAVIRAIASQFALAGTDGLENPNIFQTPEVSGAGGLAALKTMGNPSDVLVETKKRMFAA</sequence>
<keyword evidence="3" id="KW-0067">ATP-binding</keyword>
<dbReference type="GO" id="GO:0016787">
    <property type="term" value="F:hydrolase activity"/>
    <property type="evidence" value="ECO:0007669"/>
    <property type="project" value="InterPro"/>
</dbReference>
<dbReference type="InterPro" id="IPR014001">
    <property type="entry name" value="Helicase_ATP-bd"/>
</dbReference>
<comment type="caution">
    <text evidence="3">The sequence shown here is derived from an EMBL/GenBank/DDBJ whole genome shotgun (WGS) entry which is preliminary data.</text>
</comment>
<name>A0A419DD33_9BACT</name>
<dbReference type="SUPFAM" id="SSF52540">
    <property type="entry name" value="P-loop containing nucleoside triphosphate hydrolases"/>
    <property type="match status" value="1"/>
</dbReference>
<gene>
    <name evidence="3" type="ORF">C4544_03955</name>
</gene>
<keyword evidence="3" id="KW-0378">Hydrolase</keyword>
<evidence type="ECO:0000313" key="3">
    <source>
        <dbReference type="EMBL" id="RJO61003.1"/>
    </source>
</evidence>
<dbReference type="Gene3D" id="3.90.1570.30">
    <property type="match status" value="1"/>
</dbReference>
<organism evidence="3 4">
    <name type="scientific">candidate division WS5 bacterium</name>
    <dbReference type="NCBI Taxonomy" id="2093353"/>
    <lineage>
        <taxon>Bacteria</taxon>
        <taxon>candidate division WS5</taxon>
    </lineage>
</organism>
<dbReference type="SMART" id="SM00487">
    <property type="entry name" value="DEXDc"/>
    <property type="match status" value="1"/>
</dbReference>
<dbReference type="InterPro" id="IPR001650">
    <property type="entry name" value="Helicase_C-like"/>
</dbReference>
<protein>
    <submittedName>
        <fullName evidence="3">DEAD/DEAH box helicase</fullName>
    </submittedName>
</protein>
<dbReference type="InterPro" id="IPR006935">
    <property type="entry name" value="Helicase/UvrB_N"/>
</dbReference>
<dbReference type="InterPro" id="IPR027417">
    <property type="entry name" value="P-loop_NTPase"/>
</dbReference>
<dbReference type="PANTHER" id="PTHR47396">
    <property type="entry name" value="TYPE I RESTRICTION ENZYME ECOKI R PROTEIN"/>
    <property type="match status" value="1"/>
</dbReference>
<dbReference type="PROSITE" id="PS51192">
    <property type="entry name" value="HELICASE_ATP_BIND_1"/>
    <property type="match status" value="1"/>
</dbReference>
<dbReference type="PANTHER" id="PTHR47396:SF1">
    <property type="entry name" value="ATP-DEPENDENT HELICASE IRC3-RELATED"/>
    <property type="match status" value="1"/>
</dbReference>
<feature type="domain" description="Helicase C-terminal" evidence="2">
    <location>
        <begin position="439"/>
        <end position="604"/>
    </location>
</feature>